<sequence>MKKVLKSQFLMAAGILIILSGLFPGTSPVFAAENKNQWASIDVKAMTFNLRFKNNNDSSPHTWNERVPAIRRLINMKKPDIIGAQEVSHTQLQDLKDNLPNYSWVGGNRREYSAIFYKEKEYSVLEYDHFWLSDTPEVIGSKTWGNKIPRMVAWAKFLDKKSNKQFYFVNTHFDHQSAKARKKSAELILKFTNKFDPELPVILTGDFNAEPDSLPHQILTSGGEFDDLWETAEIRINEDLGTFNGFHDPTGEGPNKRIDWILGKGNLTSNEIEIVNYHKNGQFPSDHFPVLADISLTYNK</sequence>
<comment type="caution">
    <text evidence="3">The sequence shown here is derived from an EMBL/GenBank/DDBJ whole genome shotgun (WGS) entry which is preliminary data.</text>
</comment>
<evidence type="ECO:0000259" key="2">
    <source>
        <dbReference type="Pfam" id="PF03372"/>
    </source>
</evidence>
<dbReference type="RefSeq" id="WP_120073429.1">
    <property type="nucleotide sequence ID" value="NZ_CP126113.1"/>
</dbReference>
<dbReference type="GO" id="GO:0000175">
    <property type="term" value="F:3'-5'-RNA exonuclease activity"/>
    <property type="evidence" value="ECO:0007669"/>
    <property type="project" value="TreeGrafter"/>
</dbReference>
<evidence type="ECO:0000313" key="4">
    <source>
        <dbReference type="Proteomes" id="UP000273811"/>
    </source>
</evidence>
<dbReference type="InterPro" id="IPR036691">
    <property type="entry name" value="Endo/exonu/phosph_ase_sf"/>
</dbReference>
<keyword evidence="1" id="KW-0732">Signal</keyword>
<dbReference type="Gene3D" id="3.60.10.10">
    <property type="entry name" value="Endonuclease/exonuclease/phosphatase"/>
    <property type="match status" value="1"/>
</dbReference>
<accession>A0A443IR22</accession>
<dbReference type="CDD" id="cd09083">
    <property type="entry name" value="EEP-1"/>
    <property type="match status" value="1"/>
</dbReference>
<dbReference type="PANTHER" id="PTHR12121">
    <property type="entry name" value="CARBON CATABOLITE REPRESSOR PROTEIN 4"/>
    <property type="match status" value="1"/>
</dbReference>
<feature type="domain" description="Endonuclease/exonuclease/phosphatase" evidence="2">
    <location>
        <begin position="46"/>
        <end position="287"/>
    </location>
</feature>
<feature type="chain" id="PRO_5018973157" evidence="1">
    <location>
        <begin position="32"/>
        <end position="300"/>
    </location>
</feature>
<gene>
    <name evidence="3" type="ORF">D4N35_010865</name>
</gene>
<evidence type="ECO:0000256" key="1">
    <source>
        <dbReference type="SAM" id="SignalP"/>
    </source>
</evidence>
<keyword evidence="3" id="KW-0540">Nuclease</keyword>
<evidence type="ECO:0000313" key="3">
    <source>
        <dbReference type="EMBL" id="RWR09299.1"/>
    </source>
</evidence>
<keyword evidence="3" id="KW-0378">Hydrolase</keyword>
<feature type="signal peptide" evidence="1">
    <location>
        <begin position="1"/>
        <end position="31"/>
    </location>
</feature>
<organism evidence="3 4">
    <name type="scientific">Siminovitchia fortis</name>
    <dbReference type="NCBI Taxonomy" id="254758"/>
    <lineage>
        <taxon>Bacteria</taxon>
        <taxon>Bacillati</taxon>
        <taxon>Bacillota</taxon>
        <taxon>Bacilli</taxon>
        <taxon>Bacillales</taxon>
        <taxon>Bacillaceae</taxon>
        <taxon>Siminovitchia</taxon>
    </lineage>
</organism>
<dbReference type="EMBL" id="QYTU02000022">
    <property type="protein sequence ID" value="RWR09299.1"/>
    <property type="molecule type" value="Genomic_DNA"/>
</dbReference>
<dbReference type="Proteomes" id="UP000273811">
    <property type="component" value="Unassembled WGS sequence"/>
</dbReference>
<dbReference type="OrthoDB" id="9793162at2"/>
<dbReference type="PANTHER" id="PTHR12121:SF36">
    <property type="entry name" value="ENDONUCLEASE_EXONUCLEASE_PHOSPHATASE DOMAIN-CONTAINING PROTEIN"/>
    <property type="match status" value="1"/>
</dbReference>
<reference evidence="3" key="1">
    <citation type="submission" date="2018-12" db="EMBL/GenBank/DDBJ databases">
        <authorList>
            <person name="Sun L."/>
            <person name="Chen Z."/>
        </authorList>
    </citation>
    <scope>NUCLEOTIDE SEQUENCE [LARGE SCALE GENOMIC DNA]</scope>
    <source>
        <strain evidence="3">DSM 16012</strain>
    </source>
</reference>
<dbReference type="InterPro" id="IPR050410">
    <property type="entry name" value="CCR4/nocturin_mRNA_transcr"/>
</dbReference>
<proteinExistence type="predicted"/>
<dbReference type="GO" id="GO:0004519">
    <property type="term" value="F:endonuclease activity"/>
    <property type="evidence" value="ECO:0007669"/>
    <property type="project" value="UniProtKB-KW"/>
</dbReference>
<keyword evidence="3" id="KW-0255">Endonuclease</keyword>
<dbReference type="Pfam" id="PF03372">
    <property type="entry name" value="Exo_endo_phos"/>
    <property type="match status" value="1"/>
</dbReference>
<keyword evidence="4" id="KW-1185">Reference proteome</keyword>
<dbReference type="SUPFAM" id="SSF56219">
    <property type="entry name" value="DNase I-like"/>
    <property type="match status" value="1"/>
</dbReference>
<dbReference type="AlphaFoldDB" id="A0A443IR22"/>
<dbReference type="InterPro" id="IPR005135">
    <property type="entry name" value="Endo/exonuclease/phosphatase"/>
</dbReference>
<protein>
    <submittedName>
        <fullName evidence="3">Endonuclease/exonuclease/phosphatase family protein</fullName>
    </submittedName>
</protein>
<name>A0A443IR22_9BACI</name>